<reference evidence="1" key="1">
    <citation type="submission" date="2016-03" db="EMBL/GenBank/DDBJ databases">
        <title>Draft genome sequence of Rosellinia necatrix.</title>
        <authorList>
            <person name="Kanematsu S."/>
        </authorList>
    </citation>
    <scope>NUCLEOTIDE SEQUENCE [LARGE SCALE GENOMIC DNA]</scope>
    <source>
        <strain evidence="1">W97</strain>
    </source>
</reference>
<evidence type="ECO:0000313" key="2">
    <source>
        <dbReference type="Proteomes" id="UP000054516"/>
    </source>
</evidence>
<proteinExistence type="predicted"/>
<evidence type="ECO:0000313" key="1">
    <source>
        <dbReference type="EMBL" id="GAW27225.1"/>
    </source>
</evidence>
<organism evidence="1">
    <name type="scientific">Rosellinia necatrix</name>
    <name type="common">White root-rot fungus</name>
    <dbReference type="NCBI Taxonomy" id="77044"/>
    <lineage>
        <taxon>Eukaryota</taxon>
        <taxon>Fungi</taxon>
        <taxon>Dikarya</taxon>
        <taxon>Ascomycota</taxon>
        <taxon>Pezizomycotina</taxon>
        <taxon>Sordariomycetes</taxon>
        <taxon>Xylariomycetidae</taxon>
        <taxon>Xylariales</taxon>
        <taxon>Xylariaceae</taxon>
        <taxon>Rosellinia</taxon>
    </lineage>
</organism>
<accession>A0A1S8ABC5</accession>
<dbReference type="AlphaFoldDB" id="A0A1S8ABC5"/>
<dbReference type="EMBL" id="DF977533">
    <property type="protein sequence ID" value="GAW27225.1"/>
    <property type="molecule type" value="Genomic_DNA"/>
</dbReference>
<dbReference type="Proteomes" id="UP000054516">
    <property type="component" value="Unassembled WGS sequence"/>
</dbReference>
<protein>
    <submittedName>
        <fullName evidence="1">Uncharacterized protein</fullName>
    </submittedName>
</protein>
<sequence>MVYVVNETFSIRSDPSSSSSSSASDRLSQRRLYAYSYKIPRSRQSLVKSLGWTPSISHPLHRLQMQAGGGMEVIDNRAESVQCEAGHALFVYGALQTIDVGRCPRHVLAKAALAVPPRYIGVNSQFDRTCTGTLRLSILLPVGM</sequence>
<name>A0A1S8ABC5_ROSNE</name>
<gene>
    <name evidence="1" type="ORF">SAMD00023353_8800030</name>
</gene>
<keyword evidence="2" id="KW-1185">Reference proteome</keyword>